<dbReference type="EMBL" id="MU857707">
    <property type="protein sequence ID" value="KAK4245241.1"/>
    <property type="molecule type" value="Genomic_DNA"/>
</dbReference>
<evidence type="ECO:0000313" key="3">
    <source>
        <dbReference type="EMBL" id="KAK4245241.1"/>
    </source>
</evidence>
<accession>A0AAN7CN75</accession>
<evidence type="ECO:0000256" key="2">
    <source>
        <dbReference type="SAM" id="SignalP"/>
    </source>
</evidence>
<evidence type="ECO:0000313" key="4">
    <source>
        <dbReference type="Proteomes" id="UP001303647"/>
    </source>
</evidence>
<reference evidence="3" key="2">
    <citation type="submission" date="2023-05" db="EMBL/GenBank/DDBJ databases">
        <authorList>
            <consortium name="Lawrence Berkeley National Laboratory"/>
            <person name="Steindorff A."/>
            <person name="Hensen N."/>
            <person name="Bonometti L."/>
            <person name="Westerberg I."/>
            <person name="Brannstrom I.O."/>
            <person name="Guillou S."/>
            <person name="Cros-Aarteil S."/>
            <person name="Calhoun S."/>
            <person name="Haridas S."/>
            <person name="Kuo A."/>
            <person name="Mondo S."/>
            <person name="Pangilinan J."/>
            <person name="Riley R."/>
            <person name="Labutti K."/>
            <person name="Andreopoulos B."/>
            <person name="Lipzen A."/>
            <person name="Chen C."/>
            <person name="Yanf M."/>
            <person name="Daum C."/>
            <person name="Ng V."/>
            <person name="Clum A."/>
            <person name="Ohm R."/>
            <person name="Martin F."/>
            <person name="Silar P."/>
            <person name="Natvig D."/>
            <person name="Lalanne C."/>
            <person name="Gautier V."/>
            <person name="Ament-Velasquez S.L."/>
            <person name="Kruys A."/>
            <person name="Hutchinson M.I."/>
            <person name="Powell A.J."/>
            <person name="Barry K."/>
            <person name="Miller A.N."/>
            <person name="Grigoriev I.V."/>
            <person name="Debuchy R."/>
            <person name="Gladieux P."/>
            <person name="Thoren M.H."/>
            <person name="Johannesson H."/>
        </authorList>
    </citation>
    <scope>NUCLEOTIDE SEQUENCE</scope>
    <source>
        <strain evidence="3">CBS 359.72</strain>
    </source>
</reference>
<feature type="signal peptide" evidence="2">
    <location>
        <begin position="1"/>
        <end position="20"/>
    </location>
</feature>
<organism evidence="3 4">
    <name type="scientific">Corynascus novoguineensis</name>
    <dbReference type="NCBI Taxonomy" id="1126955"/>
    <lineage>
        <taxon>Eukaryota</taxon>
        <taxon>Fungi</taxon>
        <taxon>Dikarya</taxon>
        <taxon>Ascomycota</taxon>
        <taxon>Pezizomycotina</taxon>
        <taxon>Sordariomycetes</taxon>
        <taxon>Sordariomycetidae</taxon>
        <taxon>Sordariales</taxon>
        <taxon>Chaetomiaceae</taxon>
        <taxon>Corynascus</taxon>
    </lineage>
</organism>
<protein>
    <submittedName>
        <fullName evidence="3">Uncharacterized protein</fullName>
    </submittedName>
</protein>
<gene>
    <name evidence="3" type="ORF">C7999DRAFT_34413</name>
</gene>
<name>A0AAN7CN75_9PEZI</name>
<feature type="region of interest" description="Disordered" evidence="1">
    <location>
        <begin position="137"/>
        <end position="217"/>
    </location>
</feature>
<feature type="compositionally biased region" description="Low complexity" evidence="1">
    <location>
        <begin position="148"/>
        <end position="209"/>
    </location>
</feature>
<keyword evidence="4" id="KW-1185">Reference proteome</keyword>
<proteinExistence type="predicted"/>
<dbReference type="Proteomes" id="UP001303647">
    <property type="component" value="Unassembled WGS sequence"/>
</dbReference>
<evidence type="ECO:0000256" key="1">
    <source>
        <dbReference type="SAM" id="MobiDB-lite"/>
    </source>
</evidence>
<comment type="caution">
    <text evidence="3">The sequence shown here is derived from an EMBL/GenBank/DDBJ whole genome shotgun (WGS) entry which is preliminary data.</text>
</comment>
<sequence>MLVKSIAALAALTLAANVAAEPMPYKPSMMRTSTRDLFGVVRRQDDSGYQPDQEQCSEGNTCAEACGAGYEVCTSKDKLTHCYNPTVGEICCPDQNGGSCEQGYYCTADKKGETWCCPDGMDVEACAAAYDLTGGLVSQTPPPPPPTSTSTKISSTKPPRTSSTSHSTQRNSTTSNPVTSSTSFLPSSSSVQVNSTSVSTVSSPQPTQTNAEEEGAGSVVGPASALVFLAAGIAALL</sequence>
<dbReference type="AlphaFoldDB" id="A0AAN7CN75"/>
<keyword evidence="2" id="KW-0732">Signal</keyword>
<feature type="chain" id="PRO_5042980582" evidence="2">
    <location>
        <begin position="21"/>
        <end position="237"/>
    </location>
</feature>
<reference evidence="3" key="1">
    <citation type="journal article" date="2023" name="Mol. Phylogenet. Evol.">
        <title>Genome-scale phylogeny and comparative genomics of the fungal order Sordariales.</title>
        <authorList>
            <person name="Hensen N."/>
            <person name="Bonometti L."/>
            <person name="Westerberg I."/>
            <person name="Brannstrom I.O."/>
            <person name="Guillou S."/>
            <person name="Cros-Aarteil S."/>
            <person name="Calhoun S."/>
            <person name="Haridas S."/>
            <person name="Kuo A."/>
            <person name="Mondo S."/>
            <person name="Pangilinan J."/>
            <person name="Riley R."/>
            <person name="LaButti K."/>
            <person name="Andreopoulos B."/>
            <person name="Lipzen A."/>
            <person name="Chen C."/>
            <person name="Yan M."/>
            <person name="Daum C."/>
            <person name="Ng V."/>
            <person name="Clum A."/>
            <person name="Steindorff A."/>
            <person name="Ohm R.A."/>
            <person name="Martin F."/>
            <person name="Silar P."/>
            <person name="Natvig D.O."/>
            <person name="Lalanne C."/>
            <person name="Gautier V."/>
            <person name="Ament-Velasquez S.L."/>
            <person name="Kruys A."/>
            <person name="Hutchinson M.I."/>
            <person name="Powell A.J."/>
            <person name="Barry K."/>
            <person name="Miller A.N."/>
            <person name="Grigoriev I.V."/>
            <person name="Debuchy R."/>
            <person name="Gladieux P."/>
            <person name="Hiltunen Thoren M."/>
            <person name="Johannesson H."/>
        </authorList>
    </citation>
    <scope>NUCLEOTIDE SEQUENCE</scope>
    <source>
        <strain evidence="3">CBS 359.72</strain>
    </source>
</reference>